<organism evidence="2 3">
    <name type="scientific">Pseudomonas brassicacearum</name>
    <dbReference type="NCBI Taxonomy" id="930166"/>
    <lineage>
        <taxon>Bacteria</taxon>
        <taxon>Pseudomonadati</taxon>
        <taxon>Pseudomonadota</taxon>
        <taxon>Gammaproteobacteria</taxon>
        <taxon>Pseudomonadales</taxon>
        <taxon>Pseudomonadaceae</taxon>
        <taxon>Pseudomonas</taxon>
    </lineage>
</organism>
<evidence type="ECO:0000259" key="1">
    <source>
        <dbReference type="SMART" id="SM00871"/>
    </source>
</evidence>
<gene>
    <name evidence="2" type="ORF">HNO85_22125</name>
</gene>
<dbReference type="RefSeq" id="WP_058544507.1">
    <property type="nucleotide sequence ID" value="NZ_JABFMS010000055.1"/>
</dbReference>
<feature type="domain" description="AraC effector-binding" evidence="1">
    <location>
        <begin position="1"/>
        <end position="152"/>
    </location>
</feature>
<dbReference type="InterPro" id="IPR010499">
    <property type="entry name" value="AraC_E-bd"/>
</dbReference>
<dbReference type="SMART" id="SM00871">
    <property type="entry name" value="AraC_E_bind"/>
    <property type="match status" value="1"/>
</dbReference>
<dbReference type="PANTHER" id="PTHR36444">
    <property type="entry name" value="TRANSCRIPTIONAL REGULATOR PROTEIN YOBU-RELATED"/>
    <property type="match status" value="1"/>
</dbReference>
<dbReference type="InterPro" id="IPR053182">
    <property type="entry name" value="YobU-like_regulator"/>
</dbReference>
<dbReference type="SUPFAM" id="SSF55136">
    <property type="entry name" value="Probable bacterial effector-binding domain"/>
    <property type="match status" value="1"/>
</dbReference>
<dbReference type="EMBL" id="JABFMS010000055">
    <property type="protein sequence ID" value="NUT83653.1"/>
    <property type="molecule type" value="Genomic_DNA"/>
</dbReference>
<reference evidence="2 3" key="1">
    <citation type="journal article" date="2020" name="Front. Plant Sci.">
        <title>Isolation of Rhizosphere Bacteria That Improve Quality and Water Stress Tolerance in Greenhouse Ornamentals.</title>
        <authorList>
            <person name="Nordstedt N.P."/>
            <person name="Jones M.L."/>
        </authorList>
    </citation>
    <scope>NUCLEOTIDE SEQUENCE [LARGE SCALE GENOMIC DNA]</scope>
    <source>
        <strain evidence="2 3">C2F7</strain>
    </source>
</reference>
<dbReference type="InterPro" id="IPR011256">
    <property type="entry name" value="Reg_factor_effector_dom_sf"/>
</dbReference>
<proteinExistence type="predicted"/>
<comment type="caution">
    <text evidence="2">The sequence shown here is derived from an EMBL/GenBank/DDBJ whole genome shotgun (WGS) entry which is preliminary data.</text>
</comment>
<accession>A0AAJ3G0J4</accession>
<name>A0AAJ3G0J4_9PSED</name>
<sequence>MDVKLKTVEPFTVAGLQVRTRNTDEQQPDTARIGPMWQRFFNEGLFDTIPARQSESFVYGVYSNYESDATGHFDVTAGVQVDATSAGHPAVDIEGGDYLMFAAKGPMPDCVIQTWGLIWAYFADNPQTLRRFTTDFEVYSSPDSVAIYIGIQSPDERSSASNWRLRSTPQR</sequence>
<dbReference type="Proteomes" id="UP000562723">
    <property type="component" value="Unassembled WGS sequence"/>
</dbReference>
<dbReference type="AlphaFoldDB" id="A0AAJ3G0J4"/>
<dbReference type="Pfam" id="PF14526">
    <property type="entry name" value="Cass2"/>
    <property type="match status" value="1"/>
</dbReference>
<evidence type="ECO:0000313" key="2">
    <source>
        <dbReference type="EMBL" id="NUT83653.1"/>
    </source>
</evidence>
<evidence type="ECO:0000313" key="3">
    <source>
        <dbReference type="Proteomes" id="UP000562723"/>
    </source>
</evidence>
<protein>
    <submittedName>
        <fullName evidence="2">GyrI-like domain-containing protein</fullName>
    </submittedName>
</protein>
<dbReference type="PANTHER" id="PTHR36444:SF2">
    <property type="entry name" value="TRANSCRIPTIONAL REGULATOR PROTEIN YOBU-RELATED"/>
    <property type="match status" value="1"/>
</dbReference>
<dbReference type="InterPro" id="IPR029441">
    <property type="entry name" value="Cass2"/>
</dbReference>
<dbReference type="Gene3D" id="3.20.80.10">
    <property type="entry name" value="Regulatory factor, effector binding domain"/>
    <property type="match status" value="1"/>
</dbReference>